<evidence type="ECO:0000313" key="3">
    <source>
        <dbReference type="Proteomes" id="UP000076244"/>
    </source>
</evidence>
<accession>A0ABM6A741</accession>
<evidence type="ECO:0000259" key="1">
    <source>
        <dbReference type="PROSITE" id="PS50943"/>
    </source>
</evidence>
<dbReference type="SMART" id="SM00530">
    <property type="entry name" value="HTH_XRE"/>
    <property type="match status" value="1"/>
</dbReference>
<dbReference type="CDD" id="cd00093">
    <property type="entry name" value="HTH_XRE"/>
    <property type="match status" value="1"/>
</dbReference>
<dbReference type="InterPro" id="IPR010982">
    <property type="entry name" value="Lambda_DNA-bd_dom_sf"/>
</dbReference>
<sequence>MSFKLKDSEQVRTLISYSGKSQRTFAESINVSHSYLSQILNDKRNVSPAVALKIADGVGETIESIFY</sequence>
<keyword evidence="3" id="KW-1185">Reference proteome</keyword>
<geneLocation type="plasmid" evidence="3">
    <name>pl21535-1</name>
</geneLocation>
<dbReference type="Proteomes" id="UP000076244">
    <property type="component" value="Plasmid pL21535-1"/>
</dbReference>
<dbReference type="EMBL" id="CP012289">
    <property type="protein sequence ID" value="AMV68172.1"/>
    <property type="molecule type" value="Genomic_DNA"/>
</dbReference>
<dbReference type="RefSeq" id="WP_081115641.1">
    <property type="nucleotide sequence ID" value="NZ_CP012277.1"/>
</dbReference>
<dbReference type="PROSITE" id="PS50943">
    <property type="entry name" value="HTH_CROC1"/>
    <property type="match status" value="1"/>
</dbReference>
<dbReference type="Pfam" id="PF01381">
    <property type="entry name" value="HTH_3"/>
    <property type="match status" value="1"/>
</dbReference>
<keyword evidence="2" id="KW-0614">Plasmid</keyword>
<gene>
    <name evidence="2" type="ORF">ADU72_0016</name>
</gene>
<evidence type="ECO:0000313" key="2">
    <source>
        <dbReference type="EMBL" id="AMV68172.1"/>
    </source>
</evidence>
<protein>
    <recommendedName>
        <fullName evidence="1">HTH cro/C1-type domain-containing protein</fullName>
    </recommendedName>
</protein>
<name>A0ABM6A741_9LACO</name>
<dbReference type="SUPFAM" id="SSF47413">
    <property type="entry name" value="lambda repressor-like DNA-binding domains"/>
    <property type="match status" value="1"/>
</dbReference>
<proteinExistence type="predicted"/>
<organism evidence="2 3">
    <name type="scientific">Pediococcus damnosus</name>
    <dbReference type="NCBI Taxonomy" id="51663"/>
    <lineage>
        <taxon>Bacteria</taxon>
        <taxon>Bacillati</taxon>
        <taxon>Bacillota</taxon>
        <taxon>Bacilli</taxon>
        <taxon>Lactobacillales</taxon>
        <taxon>Lactobacillaceae</taxon>
        <taxon>Pediococcus</taxon>
    </lineage>
</organism>
<dbReference type="Gene3D" id="1.10.260.40">
    <property type="entry name" value="lambda repressor-like DNA-binding domains"/>
    <property type="match status" value="1"/>
</dbReference>
<reference evidence="2 3" key="1">
    <citation type="journal article" date="2016" name="PLoS ONE">
        <title>The Identification of Novel Diagnostic Marker Genes for the Detection of Beer Spoiling Pediococcus damnosus Strains Using the BlAst Diagnostic Gene findEr.</title>
        <authorList>
            <person name="Behr J."/>
            <person name="Geissler A.J."/>
            <person name="Schmid J."/>
            <person name="Zehe A."/>
            <person name="Vogel R.F."/>
        </authorList>
    </citation>
    <scope>NUCLEOTIDE SEQUENCE [LARGE SCALE GENOMIC DNA]</scope>
    <source>
        <strain evidence="2 3">TMW 2.1535</strain>
    </source>
</reference>
<feature type="domain" description="HTH cro/C1-type" evidence="1">
    <location>
        <begin position="19"/>
        <end position="65"/>
    </location>
</feature>
<dbReference type="InterPro" id="IPR001387">
    <property type="entry name" value="Cro/C1-type_HTH"/>
</dbReference>